<protein>
    <submittedName>
        <fullName evidence="1">Glycosyl transferase</fullName>
    </submittedName>
</protein>
<dbReference type="OrthoDB" id="8849801at2"/>
<dbReference type="Pfam" id="PF05045">
    <property type="entry name" value="RgpF"/>
    <property type="match status" value="1"/>
</dbReference>
<organism evidence="1 2">
    <name type="scientific">Acetobacter pomorum</name>
    <dbReference type="NCBI Taxonomy" id="65959"/>
    <lineage>
        <taxon>Bacteria</taxon>
        <taxon>Pseudomonadati</taxon>
        <taxon>Pseudomonadota</taxon>
        <taxon>Alphaproteobacteria</taxon>
        <taxon>Acetobacterales</taxon>
        <taxon>Acetobacteraceae</taxon>
        <taxon>Acetobacter</taxon>
    </lineage>
</organism>
<dbReference type="InterPro" id="IPR007739">
    <property type="entry name" value="RgpF"/>
</dbReference>
<dbReference type="GO" id="GO:0016740">
    <property type="term" value="F:transferase activity"/>
    <property type="evidence" value="ECO:0007669"/>
    <property type="project" value="UniProtKB-KW"/>
</dbReference>
<dbReference type="EMBL" id="PEBQ01000087">
    <property type="protein sequence ID" value="PHY94595.1"/>
    <property type="molecule type" value="Genomic_DNA"/>
</dbReference>
<keyword evidence="2" id="KW-1185">Reference proteome</keyword>
<evidence type="ECO:0000313" key="1">
    <source>
        <dbReference type="EMBL" id="PHY94595.1"/>
    </source>
</evidence>
<dbReference type="AlphaFoldDB" id="A0A2G4RFW3"/>
<dbReference type="RefSeq" id="WP_099540888.1">
    <property type="nucleotide sequence ID" value="NZ_PEBQ01000087.1"/>
</dbReference>
<name>A0A2G4RFW3_9PROT</name>
<accession>A0A2G4RFW3</accession>
<gene>
    <name evidence="1" type="ORF">CSR02_05760</name>
</gene>
<comment type="caution">
    <text evidence="1">The sequence shown here is derived from an EMBL/GenBank/DDBJ whole genome shotgun (WGS) entry which is preliminary data.</text>
</comment>
<dbReference type="Proteomes" id="UP000228751">
    <property type="component" value="Unassembled WGS sequence"/>
</dbReference>
<keyword evidence="1" id="KW-0808">Transferase</keyword>
<proteinExistence type="predicted"/>
<evidence type="ECO:0000313" key="2">
    <source>
        <dbReference type="Proteomes" id="UP000228751"/>
    </source>
</evidence>
<sequence>MQLLLNSPDPVSKNGLCDFSDTGLPAGSVCFFAAYAPNGILPPFTQFYLKNILDCGFILHLVLSGDTPADKETIFFCKKNNIHFWQRPNGGMDFGAWRFLFQKNVAVHAPYVLLANDSVFGPFSPLATVLVHARAYTFPAWGLVASRLVTPHLQSWFIGLSQKTLQTAPVQRVFSLPFEHMSRNEIIWHGELGLSIALQEAGIPLQAAWSDLHAPLARFLPTNPMHTHWYSLAASGQVPFIKRELLRNNSFAIPNLHQWPDVIPPTSNFNPQWIADSLTQHDPRPTPAATTAKGRMLYRLISTTDTLLWKTRRHTRHSAH</sequence>
<reference evidence="1 2" key="1">
    <citation type="submission" date="2017-10" db="EMBL/GenBank/DDBJ databases">
        <title>Genomic analysis of the genus Acetobacter.</title>
        <authorList>
            <person name="Kim K.H."/>
            <person name="Chun B.H."/>
            <person name="Son A.R."/>
            <person name="Jeon C.O."/>
        </authorList>
    </citation>
    <scope>NUCLEOTIDE SEQUENCE [LARGE SCALE GENOMIC DNA]</scope>
    <source>
        <strain evidence="1 2">LHT 2458</strain>
    </source>
</reference>